<accession>A0ABC9XMR4</accession>
<feature type="compositionally biased region" description="Basic and acidic residues" evidence="1">
    <location>
        <begin position="59"/>
        <end position="68"/>
    </location>
</feature>
<evidence type="ECO:0000256" key="1">
    <source>
        <dbReference type="SAM" id="MobiDB-lite"/>
    </source>
</evidence>
<evidence type="ECO:0000313" key="3">
    <source>
        <dbReference type="Proteomes" id="UP001623348"/>
    </source>
</evidence>
<organism evidence="2 3">
    <name type="scientific">Grus japonensis</name>
    <name type="common">Japanese crane</name>
    <name type="synonym">Red-crowned crane</name>
    <dbReference type="NCBI Taxonomy" id="30415"/>
    <lineage>
        <taxon>Eukaryota</taxon>
        <taxon>Metazoa</taxon>
        <taxon>Chordata</taxon>
        <taxon>Craniata</taxon>
        <taxon>Vertebrata</taxon>
        <taxon>Euteleostomi</taxon>
        <taxon>Archelosauria</taxon>
        <taxon>Archosauria</taxon>
        <taxon>Dinosauria</taxon>
        <taxon>Saurischia</taxon>
        <taxon>Theropoda</taxon>
        <taxon>Coelurosauria</taxon>
        <taxon>Aves</taxon>
        <taxon>Neognathae</taxon>
        <taxon>Neoaves</taxon>
        <taxon>Gruiformes</taxon>
        <taxon>Gruidae</taxon>
        <taxon>Grus</taxon>
    </lineage>
</organism>
<name>A0ABC9XMR4_GRUJA</name>
<feature type="region of interest" description="Disordered" evidence="1">
    <location>
        <begin position="50"/>
        <end position="83"/>
    </location>
</feature>
<dbReference type="Proteomes" id="UP001623348">
    <property type="component" value="Unassembled WGS sequence"/>
</dbReference>
<reference evidence="2 3" key="1">
    <citation type="submission" date="2024-06" db="EMBL/GenBank/DDBJ databases">
        <title>The draft genome of Grus japonensis, version 3.</title>
        <authorList>
            <person name="Nabeshima K."/>
            <person name="Suzuki S."/>
            <person name="Onuma M."/>
        </authorList>
    </citation>
    <scope>NUCLEOTIDE SEQUENCE [LARGE SCALE GENOMIC DNA]</scope>
    <source>
        <strain evidence="2 3">451A</strain>
    </source>
</reference>
<feature type="region of interest" description="Disordered" evidence="1">
    <location>
        <begin position="15"/>
        <end position="37"/>
    </location>
</feature>
<sequence length="129" mass="14301">MGTWKGSAVLQRCHKAVAPPEDTKYSKPGPSRVLQDQGPSTSFIYELSCQEQTMRRKGTRETARDGNSRKKRPKQKMQTLGAHSSISGRWDVCLGSEGDIGFEGPNRIMFRHPAVPPAMLCHPALSHRA</sequence>
<protein>
    <submittedName>
        <fullName evidence="2">Uncharacterized protein</fullName>
    </submittedName>
</protein>
<proteinExistence type="predicted"/>
<comment type="caution">
    <text evidence="2">The sequence shown here is derived from an EMBL/GenBank/DDBJ whole genome shotgun (WGS) entry which is preliminary data.</text>
</comment>
<dbReference type="EMBL" id="BAAFJT010000022">
    <property type="protein sequence ID" value="GAB0198998.1"/>
    <property type="molecule type" value="Genomic_DNA"/>
</dbReference>
<dbReference type="AlphaFoldDB" id="A0ABC9XMR4"/>
<gene>
    <name evidence="2" type="ORF">GRJ2_002365200</name>
</gene>
<evidence type="ECO:0000313" key="2">
    <source>
        <dbReference type="EMBL" id="GAB0198998.1"/>
    </source>
</evidence>
<keyword evidence="3" id="KW-1185">Reference proteome</keyword>